<dbReference type="Proteomes" id="UP000219338">
    <property type="component" value="Unassembled WGS sequence"/>
</dbReference>
<gene>
    <name evidence="1" type="ORF">ARMOST_00419</name>
</gene>
<reference evidence="2" key="1">
    <citation type="journal article" date="2017" name="Nat. Ecol. Evol.">
        <title>Genome expansion and lineage-specific genetic innovations in the forest pathogenic fungi Armillaria.</title>
        <authorList>
            <person name="Sipos G."/>
            <person name="Prasanna A.N."/>
            <person name="Walter M.C."/>
            <person name="O'Connor E."/>
            <person name="Balint B."/>
            <person name="Krizsan K."/>
            <person name="Kiss B."/>
            <person name="Hess J."/>
            <person name="Varga T."/>
            <person name="Slot J."/>
            <person name="Riley R."/>
            <person name="Boka B."/>
            <person name="Rigling D."/>
            <person name="Barry K."/>
            <person name="Lee J."/>
            <person name="Mihaltcheva S."/>
            <person name="LaButti K."/>
            <person name="Lipzen A."/>
            <person name="Waldron R."/>
            <person name="Moloney N.M."/>
            <person name="Sperisen C."/>
            <person name="Kredics L."/>
            <person name="Vagvoelgyi C."/>
            <person name="Patrignani A."/>
            <person name="Fitzpatrick D."/>
            <person name="Nagy I."/>
            <person name="Doyle S."/>
            <person name="Anderson J.B."/>
            <person name="Grigoriev I.V."/>
            <person name="Gueldener U."/>
            <person name="Muensterkoetter M."/>
            <person name="Nagy L.G."/>
        </authorList>
    </citation>
    <scope>NUCLEOTIDE SEQUENCE [LARGE SCALE GENOMIC DNA]</scope>
    <source>
        <strain evidence="2">C18/9</strain>
    </source>
</reference>
<protein>
    <submittedName>
        <fullName evidence="1">Uncharacterized protein</fullName>
    </submittedName>
</protein>
<organism evidence="1 2">
    <name type="scientific">Armillaria ostoyae</name>
    <name type="common">Armillaria root rot fungus</name>
    <dbReference type="NCBI Taxonomy" id="47428"/>
    <lineage>
        <taxon>Eukaryota</taxon>
        <taxon>Fungi</taxon>
        <taxon>Dikarya</taxon>
        <taxon>Basidiomycota</taxon>
        <taxon>Agaricomycotina</taxon>
        <taxon>Agaricomycetes</taxon>
        <taxon>Agaricomycetidae</taxon>
        <taxon>Agaricales</taxon>
        <taxon>Marasmiineae</taxon>
        <taxon>Physalacriaceae</taxon>
        <taxon>Armillaria</taxon>
    </lineage>
</organism>
<name>A0A284QL38_ARMOS</name>
<proteinExistence type="predicted"/>
<sequence length="70" mass="8257">MIDVCRRPFLPSLLPFVRVNNSLFVPRDRLTLIRTTGMDLPPSAPVHEEWGWSRAVLRHRKNHRGICHWT</sequence>
<dbReference type="EMBL" id="FUEG01000001">
    <property type="protein sequence ID" value="SJK97168.1"/>
    <property type="molecule type" value="Genomic_DNA"/>
</dbReference>
<accession>A0A284QL38</accession>
<evidence type="ECO:0000313" key="2">
    <source>
        <dbReference type="Proteomes" id="UP000219338"/>
    </source>
</evidence>
<dbReference type="AlphaFoldDB" id="A0A284QL38"/>
<evidence type="ECO:0000313" key="1">
    <source>
        <dbReference type="EMBL" id="SJK97168.1"/>
    </source>
</evidence>
<keyword evidence="2" id="KW-1185">Reference proteome</keyword>